<dbReference type="RefSeq" id="WP_112785387.1">
    <property type="nucleotide sequence ID" value="NZ_CP030041.1"/>
</dbReference>
<proteinExistence type="predicted"/>
<dbReference type="InterPro" id="IPR005560">
    <property type="entry name" value="Csp_YhjQ"/>
</dbReference>
<dbReference type="PANTHER" id="PTHR37310">
    <property type="entry name" value="CYTOPLASMIC PROTEIN-RELATED"/>
    <property type="match status" value="1"/>
</dbReference>
<protein>
    <submittedName>
        <fullName evidence="1">Four-helix bundle copper-binding protein</fullName>
    </submittedName>
</protein>
<dbReference type="AlphaFoldDB" id="A0A2Z4IMD4"/>
<name>A0A2Z4IMD4_9BACT</name>
<accession>A0A2Z4IMD4</accession>
<dbReference type="KEGG" id="est:DN752_18780"/>
<dbReference type="Gene3D" id="1.20.1270.360">
    <property type="match status" value="1"/>
</dbReference>
<dbReference type="InterPro" id="IPR044543">
    <property type="entry name" value="YHJQ-like"/>
</dbReference>
<dbReference type="CDD" id="cd08026">
    <property type="entry name" value="DUF326"/>
    <property type="match status" value="1"/>
</dbReference>
<dbReference type="EMBL" id="CP030041">
    <property type="protein sequence ID" value="AWW32014.1"/>
    <property type="molecule type" value="Genomic_DNA"/>
</dbReference>
<evidence type="ECO:0000313" key="2">
    <source>
        <dbReference type="Proteomes" id="UP000248688"/>
    </source>
</evidence>
<dbReference type="PANTHER" id="PTHR37310:SF1">
    <property type="entry name" value="CYTOPLASMIC PROTEIN"/>
    <property type="match status" value="1"/>
</dbReference>
<dbReference type="Proteomes" id="UP000248688">
    <property type="component" value="Chromosome"/>
</dbReference>
<keyword evidence="2" id="KW-1185">Reference proteome</keyword>
<reference evidence="1 2" key="1">
    <citation type="submission" date="2018-06" db="EMBL/GenBank/DDBJ databases">
        <title>Echinicola strongylocentroti sp. nov., isolated from a sea urchin Strongylocentrotus intermedius.</title>
        <authorList>
            <person name="Bae S.S."/>
        </authorList>
    </citation>
    <scope>NUCLEOTIDE SEQUENCE [LARGE SCALE GENOMIC DNA]</scope>
    <source>
        <strain evidence="1 2">MEBiC08714</strain>
    </source>
</reference>
<gene>
    <name evidence="1" type="ORF">DN752_18780</name>
</gene>
<organism evidence="1 2">
    <name type="scientific">Echinicola strongylocentroti</name>
    <dbReference type="NCBI Taxonomy" id="1795355"/>
    <lineage>
        <taxon>Bacteria</taxon>
        <taxon>Pseudomonadati</taxon>
        <taxon>Bacteroidota</taxon>
        <taxon>Cytophagia</taxon>
        <taxon>Cytophagales</taxon>
        <taxon>Cyclobacteriaceae</taxon>
        <taxon>Echinicola</taxon>
    </lineage>
</organism>
<dbReference type="Pfam" id="PF03860">
    <property type="entry name" value="Csp"/>
    <property type="match status" value="1"/>
</dbReference>
<sequence>MINTQTFRILNECSSTCFYCADACLDEPSGMAECIRNCKVCGDICSLVSKILSTSFSNVKPLVAYCKTICEACADECEKHDHDHCDLCAKACRACASACEDYLQGNLATIKESPGESE</sequence>
<evidence type="ECO:0000313" key="1">
    <source>
        <dbReference type="EMBL" id="AWW32014.1"/>
    </source>
</evidence>
<dbReference type="OrthoDB" id="5396211at2"/>